<evidence type="ECO:0000256" key="1">
    <source>
        <dbReference type="SAM" id="Phobius"/>
    </source>
</evidence>
<reference evidence="2" key="1">
    <citation type="submission" date="2020-08" db="EMBL/GenBank/DDBJ databases">
        <title>Multicomponent nature underlies the extraordinary mechanical properties of spider dragline silk.</title>
        <authorList>
            <person name="Kono N."/>
            <person name="Nakamura H."/>
            <person name="Mori M."/>
            <person name="Yoshida Y."/>
            <person name="Ohtoshi R."/>
            <person name="Malay A.D."/>
            <person name="Moran D.A.P."/>
            <person name="Tomita M."/>
            <person name="Numata K."/>
            <person name="Arakawa K."/>
        </authorList>
    </citation>
    <scope>NUCLEOTIDE SEQUENCE</scope>
</reference>
<name>A0A8X6MS55_NEPPI</name>
<sequence length="98" mass="11502">MKTKSSKLASNWHCADAADIQWRPEILDEFLHANPCEWFLRLSIQTESEQWTETFEHGTPCSKVSVCKEQSSRLLLLSHIAYMFLFLHYVQWNGTLQN</sequence>
<dbReference type="AlphaFoldDB" id="A0A8X6MS55"/>
<evidence type="ECO:0000313" key="3">
    <source>
        <dbReference type="Proteomes" id="UP000887013"/>
    </source>
</evidence>
<evidence type="ECO:0000313" key="2">
    <source>
        <dbReference type="EMBL" id="GFS75086.1"/>
    </source>
</evidence>
<dbReference type="Proteomes" id="UP000887013">
    <property type="component" value="Unassembled WGS sequence"/>
</dbReference>
<feature type="transmembrane region" description="Helical" evidence="1">
    <location>
        <begin position="74"/>
        <end position="92"/>
    </location>
</feature>
<accession>A0A8X6MS55</accession>
<keyword evidence="1" id="KW-1133">Transmembrane helix</keyword>
<gene>
    <name evidence="2" type="ORF">NPIL_293311</name>
</gene>
<proteinExistence type="predicted"/>
<keyword evidence="1" id="KW-0472">Membrane</keyword>
<organism evidence="2 3">
    <name type="scientific">Nephila pilipes</name>
    <name type="common">Giant wood spider</name>
    <name type="synonym">Nephila maculata</name>
    <dbReference type="NCBI Taxonomy" id="299642"/>
    <lineage>
        <taxon>Eukaryota</taxon>
        <taxon>Metazoa</taxon>
        <taxon>Ecdysozoa</taxon>
        <taxon>Arthropoda</taxon>
        <taxon>Chelicerata</taxon>
        <taxon>Arachnida</taxon>
        <taxon>Araneae</taxon>
        <taxon>Araneomorphae</taxon>
        <taxon>Entelegynae</taxon>
        <taxon>Araneoidea</taxon>
        <taxon>Nephilidae</taxon>
        <taxon>Nephila</taxon>
    </lineage>
</organism>
<keyword evidence="3" id="KW-1185">Reference proteome</keyword>
<keyword evidence="1" id="KW-0812">Transmembrane</keyword>
<comment type="caution">
    <text evidence="2">The sequence shown here is derived from an EMBL/GenBank/DDBJ whole genome shotgun (WGS) entry which is preliminary data.</text>
</comment>
<dbReference type="EMBL" id="BMAW01001696">
    <property type="protein sequence ID" value="GFS75086.1"/>
    <property type="molecule type" value="Genomic_DNA"/>
</dbReference>
<protein>
    <submittedName>
        <fullName evidence="2">Uncharacterized protein</fullName>
    </submittedName>
</protein>